<gene>
    <name evidence="1" type="ordered locus">MTR_6g015300</name>
</gene>
<organism evidence="1 3">
    <name type="scientific">Medicago truncatula</name>
    <name type="common">Barrel medic</name>
    <name type="synonym">Medicago tribuloides</name>
    <dbReference type="NCBI Taxonomy" id="3880"/>
    <lineage>
        <taxon>Eukaryota</taxon>
        <taxon>Viridiplantae</taxon>
        <taxon>Streptophyta</taxon>
        <taxon>Embryophyta</taxon>
        <taxon>Tracheophyta</taxon>
        <taxon>Spermatophyta</taxon>
        <taxon>Magnoliopsida</taxon>
        <taxon>eudicotyledons</taxon>
        <taxon>Gunneridae</taxon>
        <taxon>Pentapetalae</taxon>
        <taxon>rosids</taxon>
        <taxon>fabids</taxon>
        <taxon>Fabales</taxon>
        <taxon>Fabaceae</taxon>
        <taxon>Papilionoideae</taxon>
        <taxon>50 kb inversion clade</taxon>
        <taxon>NPAAA clade</taxon>
        <taxon>Hologalegina</taxon>
        <taxon>IRL clade</taxon>
        <taxon>Trifolieae</taxon>
        <taxon>Medicago</taxon>
    </lineage>
</organism>
<name>A0A072U7G3_MEDTR</name>
<dbReference type="Proteomes" id="UP000002051">
    <property type="component" value="Chromosome 6"/>
</dbReference>
<evidence type="ECO:0000313" key="3">
    <source>
        <dbReference type="Proteomes" id="UP000002051"/>
    </source>
</evidence>
<evidence type="ECO:0000313" key="1">
    <source>
        <dbReference type="EMBL" id="KEH25058.1"/>
    </source>
</evidence>
<dbReference type="EMBL" id="CM001222">
    <property type="protein sequence ID" value="KEH25058.1"/>
    <property type="molecule type" value="Genomic_DNA"/>
</dbReference>
<protein>
    <submittedName>
        <fullName evidence="1 2">Uncharacterized protein</fullName>
    </submittedName>
</protein>
<keyword evidence="3" id="KW-1185">Reference proteome</keyword>
<proteinExistence type="predicted"/>
<dbReference type="HOGENOM" id="CLU_2376034_0_0_1"/>
<dbReference type="AlphaFoldDB" id="A0A072U7G3"/>
<dbReference type="EnsemblPlants" id="KEH25058">
    <property type="protein sequence ID" value="KEH25058"/>
    <property type="gene ID" value="MTR_6g015300"/>
</dbReference>
<sequence length="95" mass="10601">MYSFHSLQETLPFVRGKIPVKKTQSLVNATFVRKNIRAEATAKALIANILPGATPLREKRGAEPLVYRQTFSLAYSLTFVCNFPAPLTRTDCISD</sequence>
<accession>A0A072U7G3</accession>
<reference evidence="2" key="3">
    <citation type="submission" date="2015-04" db="UniProtKB">
        <authorList>
            <consortium name="EnsemblPlants"/>
        </authorList>
    </citation>
    <scope>IDENTIFICATION</scope>
    <source>
        <strain evidence="2">cv. Jemalong A17</strain>
    </source>
</reference>
<reference evidence="1 3" key="2">
    <citation type="journal article" date="2014" name="BMC Genomics">
        <title>An improved genome release (version Mt4.0) for the model legume Medicago truncatula.</title>
        <authorList>
            <person name="Tang H."/>
            <person name="Krishnakumar V."/>
            <person name="Bidwell S."/>
            <person name="Rosen B."/>
            <person name="Chan A."/>
            <person name="Zhou S."/>
            <person name="Gentzbittel L."/>
            <person name="Childs K.L."/>
            <person name="Yandell M."/>
            <person name="Gundlach H."/>
            <person name="Mayer K.F."/>
            <person name="Schwartz D.C."/>
            <person name="Town C.D."/>
        </authorList>
    </citation>
    <scope>GENOME REANNOTATION</scope>
    <source>
        <strain evidence="1">A17</strain>
        <strain evidence="2 3">cv. Jemalong A17</strain>
    </source>
</reference>
<evidence type="ECO:0000313" key="2">
    <source>
        <dbReference type="EnsemblPlants" id="KEH25058"/>
    </source>
</evidence>
<reference evidence="1 3" key="1">
    <citation type="journal article" date="2011" name="Nature">
        <title>The Medicago genome provides insight into the evolution of rhizobial symbioses.</title>
        <authorList>
            <person name="Young N.D."/>
            <person name="Debelle F."/>
            <person name="Oldroyd G.E."/>
            <person name="Geurts R."/>
            <person name="Cannon S.B."/>
            <person name="Udvardi M.K."/>
            <person name="Benedito V.A."/>
            <person name="Mayer K.F."/>
            <person name="Gouzy J."/>
            <person name="Schoof H."/>
            <person name="Van de Peer Y."/>
            <person name="Proost S."/>
            <person name="Cook D.R."/>
            <person name="Meyers B.C."/>
            <person name="Spannagl M."/>
            <person name="Cheung F."/>
            <person name="De Mita S."/>
            <person name="Krishnakumar V."/>
            <person name="Gundlach H."/>
            <person name="Zhou S."/>
            <person name="Mudge J."/>
            <person name="Bharti A.K."/>
            <person name="Murray J.D."/>
            <person name="Naoumkina M.A."/>
            <person name="Rosen B."/>
            <person name="Silverstein K.A."/>
            <person name="Tang H."/>
            <person name="Rombauts S."/>
            <person name="Zhao P.X."/>
            <person name="Zhou P."/>
            <person name="Barbe V."/>
            <person name="Bardou P."/>
            <person name="Bechner M."/>
            <person name="Bellec A."/>
            <person name="Berger A."/>
            <person name="Berges H."/>
            <person name="Bidwell S."/>
            <person name="Bisseling T."/>
            <person name="Choisne N."/>
            <person name="Couloux A."/>
            <person name="Denny R."/>
            <person name="Deshpande S."/>
            <person name="Dai X."/>
            <person name="Doyle J.J."/>
            <person name="Dudez A.M."/>
            <person name="Farmer A.D."/>
            <person name="Fouteau S."/>
            <person name="Franken C."/>
            <person name="Gibelin C."/>
            <person name="Gish J."/>
            <person name="Goldstein S."/>
            <person name="Gonzalez A.J."/>
            <person name="Green P.J."/>
            <person name="Hallab A."/>
            <person name="Hartog M."/>
            <person name="Hua A."/>
            <person name="Humphray S.J."/>
            <person name="Jeong D.H."/>
            <person name="Jing Y."/>
            <person name="Jocker A."/>
            <person name="Kenton S.M."/>
            <person name="Kim D.J."/>
            <person name="Klee K."/>
            <person name="Lai H."/>
            <person name="Lang C."/>
            <person name="Lin S."/>
            <person name="Macmil S.L."/>
            <person name="Magdelenat G."/>
            <person name="Matthews L."/>
            <person name="McCorrison J."/>
            <person name="Monaghan E.L."/>
            <person name="Mun J.H."/>
            <person name="Najar F.Z."/>
            <person name="Nicholson C."/>
            <person name="Noirot C."/>
            <person name="O'Bleness M."/>
            <person name="Paule C.R."/>
            <person name="Poulain J."/>
            <person name="Prion F."/>
            <person name="Qin B."/>
            <person name="Qu C."/>
            <person name="Retzel E.F."/>
            <person name="Riddle C."/>
            <person name="Sallet E."/>
            <person name="Samain S."/>
            <person name="Samson N."/>
            <person name="Sanders I."/>
            <person name="Saurat O."/>
            <person name="Scarpelli C."/>
            <person name="Schiex T."/>
            <person name="Segurens B."/>
            <person name="Severin A.J."/>
            <person name="Sherrier D.J."/>
            <person name="Shi R."/>
            <person name="Sims S."/>
            <person name="Singer S.R."/>
            <person name="Sinharoy S."/>
            <person name="Sterck L."/>
            <person name="Viollet A."/>
            <person name="Wang B.B."/>
            <person name="Wang K."/>
            <person name="Wang M."/>
            <person name="Wang X."/>
            <person name="Warfsmann J."/>
            <person name="Weissenbach J."/>
            <person name="White D.D."/>
            <person name="White J.D."/>
            <person name="Wiley G.B."/>
            <person name="Wincker P."/>
            <person name="Xing Y."/>
            <person name="Yang L."/>
            <person name="Yao Z."/>
            <person name="Ying F."/>
            <person name="Zhai J."/>
            <person name="Zhou L."/>
            <person name="Zuber A."/>
            <person name="Denarie J."/>
            <person name="Dixon R.A."/>
            <person name="May G.D."/>
            <person name="Schwartz D.C."/>
            <person name="Rogers J."/>
            <person name="Quetier F."/>
            <person name="Town C.D."/>
            <person name="Roe B.A."/>
        </authorList>
    </citation>
    <scope>NUCLEOTIDE SEQUENCE [LARGE SCALE GENOMIC DNA]</scope>
    <source>
        <strain evidence="1">A17</strain>
        <strain evidence="2 3">cv. Jemalong A17</strain>
    </source>
</reference>